<dbReference type="STRING" id="1499967.U27_03836"/>
<keyword evidence="2 7" id="KW-0540">Nuclease</keyword>
<evidence type="ECO:0000256" key="5">
    <source>
        <dbReference type="ARBA" id="ARBA00022801"/>
    </source>
</evidence>
<dbReference type="GO" id="GO:0006364">
    <property type="term" value="P:rRNA processing"/>
    <property type="evidence" value="ECO:0007669"/>
    <property type="project" value="UniProtKB-UniRule"/>
</dbReference>
<keyword evidence="7" id="KW-0963">Cytoplasm</keyword>
<dbReference type="EMBL" id="DF820465">
    <property type="protein sequence ID" value="GAK56872.1"/>
    <property type="molecule type" value="Genomic_DNA"/>
</dbReference>
<evidence type="ECO:0000313" key="8">
    <source>
        <dbReference type="EMBL" id="GAK56872.1"/>
    </source>
</evidence>
<dbReference type="Gene3D" id="3.40.390.30">
    <property type="entry name" value="Metalloproteases ('zincins'), catalytic domain"/>
    <property type="match status" value="1"/>
</dbReference>
<comment type="similarity">
    <text evidence="1 7">Belongs to the endoribonuclease YbeY family.</text>
</comment>
<keyword evidence="3 7" id="KW-0479">Metal-binding</keyword>
<dbReference type="EC" id="3.1.-.-" evidence="7"/>
<dbReference type="PANTHER" id="PTHR46986">
    <property type="entry name" value="ENDORIBONUCLEASE YBEY, CHLOROPLASTIC"/>
    <property type="match status" value="1"/>
</dbReference>
<dbReference type="NCBIfam" id="TIGR00043">
    <property type="entry name" value="rRNA maturation RNase YbeY"/>
    <property type="match status" value="1"/>
</dbReference>
<dbReference type="HOGENOM" id="CLU_106710_3_0_0"/>
<comment type="subcellular location">
    <subcellularLocation>
        <location evidence="7">Cytoplasm</location>
    </subcellularLocation>
</comment>
<keyword evidence="7" id="KW-0690">Ribosome biogenesis</keyword>
<gene>
    <name evidence="7" type="primary">ybeY</name>
    <name evidence="8" type="ORF">U27_03836</name>
</gene>
<keyword evidence="7" id="KW-0698">rRNA processing</keyword>
<dbReference type="AlphaFoldDB" id="A0A081BX17"/>
<dbReference type="Proteomes" id="UP000030661">
    <property type="component" value="Unassembled WGS sequence"/>
</dbReference>
<evidence type="ECO:0000256" key="4">
    <source>
        <dbReference type="ARBA" id="ARBA00022759"/>
    </source>
</evidence>
<name>A0A081BX17_VECG1</name>
<evidence type="ECO:0000256" key="1">
    <source>
        <dbReference type="ARBA" id="ARBA00010875"/>
    </source>
</evidence>
<dbReference type="eggNOG" id="COG0319">
    <property type="taxonomic scope" value="Bacteria"/>
</dbReference>
<dbReference type="GO" id="GO:0004521">
    <property type="term" value="F:RNA endonuclease activity"/>
    <property type="evidence" value="ECO:0007669"/>
    <property type="project" value="UniProtKB-UniRule"/>
</dbReference>
<dbReference type="SUPFAM" id="SSF55486">
    <property type="entry name" value="Metalloproteases ('zincins'), catalytic domain"/>
    <property type="match status" value="1"/>
</dbReference>
<keyword evidence="9" id="KW-1185">Reference proteome</keyword>
<dbReference type="HAMAP" id="MF_00009">
    <property type="entry name" value="Endoribonucl_YbeY"/>
    <property type="match status" value="1"/>
</dbReference>
<evidence type="ECO:0000256" key="3">
    <source>
        <dbReference type="ARBA" id="ARBA00022723"/>
    </source>
</evidence>
<accession>A0A081BX17</accession>
<keyword evidence="6 7" id="KW-0862">Zinc</keyword>
<evidence type="ECO:0000256" key="6">
    <source>
        <dbReference type="ARBA" id="ARBA00022833"/>
    </source>
</evidence>
<protein>
    <recommendedName>
        <fullName evidence="7">Endoribonuclease YbeY</fullName>
        <ecNumber evidence="7">3.1.-.-</ecNumber>
    </recommendedName>
</protein>
<keyword evidence="4 7" id="KW-0255">Endonuclease</keyword>
<feature type="binding site" evidence="7">
    <location>
        <position position="122"/>
    </location>
    <ligand>
        <name>Zn(2+)</name>
        <dbReference type="ChEBI" id="CHEBI:29105"/>
        <note>catalytic</note>
    </ligand>
</feature>
<dbReference type="GO" id="GO:0008270">
    <property type="term" value="F:zinc ion binding"/>
    <property type="evidence" value="ECO:0007669"/>
    <property type="project" value="UniProtKB-UniRule"/>
</dbReference>
<comment type="function">
    <text evidence="7">Single strand-specific metallo-endoribonuclease involved in late-stage 70S ribosome quality control and in maturation of the 3' terminus of the 16S rRNA.</text>
</comment>
<evidence type="ECO:0000256" key="2">
    <source>
        <dbReference type="ARBA" id="ARBA00022722"/>
    </source>
</evidence>
<dbReference type="PANTHER" id="PTHR46986:SF1">
    <property type="entry name" value="ENDORIBONUCLEASE YBEY, CHLOROPLASTIC"/>
    <property type="match status" value="1"/>
</dbReference>
<proteinExistence type="inferred from homology"/>
<dbReference type="InterPro" id="IPR002036">
    <property type="entry name" value="YbeY"/>
</dbReference>
<feature type="binding site" evidence="7">
    <location>
        <position position="132"/>
    </location>
    <ligand>
        <name>Zn(2+)</name>
        <dbReference type="ChEBI" id="CHEBI:29105"/>
        <note>catalytic</note>
    </ligand>
</feature>
<organism evidence="8">
    <name type="scientific">Vecturithrix granuli</name>
    <dbReference type="NCBI Taxonomy" id="1499967"/>
    <lineage>
        <taxon>Bacteria</taxon>
        <taxon>Candidatus Moduliflexota</taxon>
        <taxon>Candidatus Vecturitrichia</taxon>
        <taxon>Candidatus Vecturitrichales</taxon>
        <taxon>Candidatus Vecturitrichaceae</taxon>
        <taxon>Candidatus Vecturithrix</taxon>
    </lineage>
</organism>
<reference evidence="8" key="1">
    <citation type="journal article" date="2015" name="PeerJ">
        <title>First genomic representation of candidate bacterial phylum KSB3 points to enhanced environmental sensing as a trigger of wastewater bulking.</title>
        <authorList>
            <person name="Sekiguchi Y."/>
            <person name="Ohashi A."/>
            <person name="Parks D.H."/>
            <person name="Yamauchi T."/>
            <person name="Tyson G.W."/>
            <person name="Hugenholtz P."/>
        </authorList>
    </citation>
    <scope>NUCLEOTIDE SEQUENCE [LARGE SCALE GENOMIC DNA]</scope>
</reference>
<dbReference type="PROSITE" id="PS01306">
    <property type="entry name" value="UPF0054"/>
    <property type="match status" value="1"/>
</dbReference>
<comment type="cofactor">
    <cofactor evidence="7">
        <name>Zn(2+)</name>
        <dbReference type="ChEBI" id="CHEBI:29105"/>
    </cofactor>
    <text evidence="7">Binds 1 zinc ion.</text>
</comment>
<sequence>MDVLISDLQDKIPVDLTVLKQMALTILAHLQCDSRCELSVALVDDQEMQRLNREYRGIDHSTDVLSFALQEAQEPSLIPAPSDESDWPIMLGDVILSTETTQRQAREHGHSFERELYFLVIHGILHLIGHDHHTDEEARIMEDLEQTLLSKLTL</sequence>
<evidence type="ECO:0000313" key="9">
    <source>
        <dbReference type="Proteomes" id="UP000030661"/>
    </source>
</evidence>
<dbReference type="GO" id="GO:0004222">
    <property type="term" value="F:metalloendopeptidase activity"/>
    <property type="evidence" value="ECO:0007669"/>
    <property type="project" value="InterPro"/>
</dbReference>
<dbReference type="InterPro" id="IPR023091">
    <property type="entry name" value="MetalPrtase_cat_dom_sf_prd"/>
</dbReference>
<dbReference type="GO" id="GO:0005737">
    <property type="term" value="C:cytoplasm"/>
    <property type="evidence" value="ECO:0007669"/>
    <property type="project" value="UniProtKB-SubCell"/>
</dbReference>
<keyword evidence="5 7" id="KW-0378">Hydrolase</keyword>
<dbReference type="InterPro" id="IPR020549">
    <property type="entry name" value="YbeY_CS"/>
</dbReference>
<evidence type="ECO:0000256" key="7">
    <source>
        <dbReference type="HAMAP-Rule" id="MF_00009"/>
    </source>
</evidence>
<feature type="binding site" evidence="7">
    <location>
        <position position="126"/>
    </location>
    <ligand>
        <name>Zn(2+)</name>
        <dbReference type="ChEBI" id="CHEBI:29105"/>
        <note>catalytic</note>
    </ligand>
</feature>
<dbReference type="Pfam" id="PF02130">
    <property type="entry name" value="YbeY"/>
    <property type="match status" value="1"/>
</dbReference>